<evidence type="ECO:0000259" key="1">
    <source>
        <dbReference type="PROSITE" id="PS50022"/>
    </source>
</evidence>
<dbReference type="CDD" id="cd00057">
    <property type="entry name" value="FA58C"/>
    <property type="match status" value="1"/>
</dbReference>
<accession>A0A2B4RPP3</accession>
<reference evidence="3" key="1">
    <citation type="journal article" date="2017" name="bioRxiv">
        <title>Comparative analysis of the genomes of Stylophora pistillata and Acropora digitifera provides evidence for extensive differences between species of corals.</title>
        <authorList>
            <person name="Voolstra C.R."/>
            <person name="Li Y."/>
            <person name="Liew Y.J."/>
            <person name="Baumgarten S."/>
            <person name="Zoccola D."/>
            <person name="Flot J.-F."/>
            <person name="Tambutte S."/>
            <person name="Allemand D."/>
            <person name="Aranda M."/>
        </authorList>
    </citation>
    <scope>NUCLEOTIDE SEQUENCE [LARGE SCALE GENOMIC DNA]</scope>
</reference>
<evidence type="ECO:0000313" key="3">
    <source>
        <dbReference type="Proteomes" id="UP000225706"/>
    </source>
</evidence>
<dbReference type="PROSITE" id="PS50022">
    <property type="entry name" value="FA58C_3"/>
    <property type="match status" value="2"/>
</dbReference>
<gene>
    <name evidence="2" type="primary">NRP1</name>
    <name evidence="2" type="ORF">AWC38_SpisGene16835</name>
</gene>
<dbReference type="OrthoDB" id="5984600at2759"/>
<dbReference type="InterPro" id="IPR008979">
    <property type="entry name" value="Galactose-bd-like_sf"/>
</dbReference>
<comment type="caution">
    <text evidence="2">The sequence shown here is derived from an EMBL/GenBank/DDBJ whole genome shotgun (WGS) entry which is preliminary data.</text>
</comment>
<dbReference type="Proteomes" id="UP000225706">
    <property type="component" value="Unassembled WGS sequence"/>
</dbReference>
<evidence type="ECO:0000313" key="2">
    <source>
        <dbReference type="EMBL" id="PFX18769.1"/>
    </source>
</evidence>
<feature type="domain" description="F5/8 type C" evidence="1">
    <location>
        <begin position="196"/>
        <end position="304"/>
    </location>
</feature>
<feature type="domain" description="F5/8 type C" evidence="1">
    <location>
        <begin position="45"/>
        <end position="191"/>
    </location>
</feature>
<dbReference type="AlphaFoldDB" id="A0A2B4RPP3"/>
<dbReference type="InterPro" id="IPR000421">
    <property type="entry name" value="FA58C"/>
</dbReference>
<name>A0A2B4RPP3_STYPI</name>
<dbReference type="Gene3D" id="2.60.120.260">
    <property type="entry name" value="Galactose-binding domain-like"/>
    <property type="match status" value="2"/>
</dbReference>
<dbReference type="SUPFAM" id="SSF49785">
    <property type="entry name" value="Galactose-binding domain-like"/>
    <property type="match status" value="2"/>
</dbReference>
<organism evidence="2 3">
    <name type="scientific">Stylophora pistillata</name>
    <name type="common">Smooth cauliflower coral</name>
    <dbReference type="NCBI Taxonomy" id="50429"/>
    <lineage>
        <taxon>Eukaryota</taxon>
        <taxon>Metazoa</taxon>
        <taxon>Cnidaria</taxon>
        <taxon>Anthozoa</taxon>
        <taxon>Hexacorallia</taxon>
        <taxon>Scleractinia</taxon>
        <taxon>Astrocoeniina</taxon>
        <taxon>Pocilloporidae</taxon>
        <taxon>Stylophora</taxon>
    </lineage>
</organism>
<proteinExistence type="predicted"/>
<dbReference type="EMBL" id="LSMT01000393">
    <property type="protein sequence ID" value="PFX18769.1"/>
    <property type="molecule type" value="Genomic_DNA"/>
</dbReference>
<dbReference type="SMART" id="SM00231">
    <property type="entry name" value="FA58C"/>
    <property type="match status" value="1"/>
</dbReference>
<keyword evidence="3" id="KW-1185">Reference proteome</keyword>
<protein>
    <submittedName>
        <fullName evidence="2">Neuropilin-1</fullName>
    </submittedName>
</protein>
<dbReference type="FunFam" id="2.60.120.260:FF:000016">
    <property type="entry name" value="Contactin-associated protein-like 4 isoform 1"/>
    <property type="match status" value="1"/>
</dbReference>
<dbReference type="Pfam" id="PF00754">
    <property type="entry name" value="F5_F8_type_C"/>
    <property type="match status" value="2"/>
</dbReference>
<dbReference type="PROSITE" id="PS01285">
    <property type="entry name" value="FA58C_1"/>
    <property type="match status" value="2"/>
</dbReference>
<sequence>MQCNLRWWIVEDHMMWKGLSRTYSHVATCITVPGRVRRFGSLGVCIDLHLGVGSGTIQDGHMTASSVRNASTPAKNGRLNYTSGSSWCAGTSDTNPYLQIDLQTLHVICAVSTQGNSQADQWVKNYTLQLSTNGTTWTEYKEGGKAKILKGNNDRNSEVKHVVYGVLTRYLRFLPKTQEGGVCMRTEMFGVEKKACYFTAIGLHYGGKIPDSSFTASSMYDFRYEAENGRLNNNMGRGWGPTVRNDPGDYLQIDLLCEYVICAVATQGSPRTSEWTTKYKIQLSHDGVTFITYQENNRAKSVDGMYVYLWFRVKLEIACTVTLSHK</sequence>
<dbReference type="PANTHER" id="PTHR24543">
    <property type="entry name" value="MULTICOPPER OXIDASE-RELATED"/>
    <property type="match status" value="1"/>
</dbReference>
<dbReference type="PANTHER" id="PTHR24543:SF335">
    <property type="entry name" value="EGF-LIKE REPEAT AND DISCOIDIN I-LIKE DOMAIN-CONTAINING PROTEIN 3"/>
    <property type="match status" value="1"/>
</dbReference>